<protein>
    <recommendedName>
        <fullName evidence="5">Tetratricopeptide repeat-containing protein</fullName>
    </recommendedName>
</protein>
<dbReference type="InterPro" id="IPR019734">
    <property type="entry name" value="TPR_rpt"/>
</dbReference>
<organism evidence="3 4">
    <name type="scientific">Parapedobacter defluvii</name>
    <dbReference type="NCBI Taxonomy" id="2045106"/>
    <lineage>
        <taxon>Bacteria</taxon>
        <taxon>Pseudomonadati</taxon>
        <taxon>Bacteroidota</taxon>
        <taxon>Sphingobacteriia</taxon>
        <taxon>Sphingobacteriales</taxon>
        <taxon>Sphingobacteriaceae</taxon>
        <taxon>Parapedobacter</taxon>
    </lineage>
</organism>
<gene>
    <name evidence="3" type="ORF">GCM10011386_10520</name>
</gene>
<dbReference type="PANTHER" id="PTHR12558:SF13">
    <property type="entry name" value="CELL DIVISION CYCLE PROTEIN 27 HOMOLOG"/>
    <property type="match status" value="1"/>
</dbReference>
<evidence type="ECO:0008006" key="5">
    <source>
        <dbReference type="Google" id="ProtNLM"/>
    </source>
</evidence>
<feature type="chain" id="PRO_5046107687" description="Tetratricopeptide repeat-containing protein" evidence="2">
    <location>
        <begin position="22"/>
        <end position="1009"/>
    </location>
</feature>
<keyword evidence="2" id="KW-0732">Signal</keyword>
<feature type="signal peptide" evidence="2">
    <location>
        <begin position="1"/>
        <end position="21"/>
    </location>
</feature>
<feature type="repeat" description="TPR" evidence="1">
    <location>
        <begin position="554"/>
        <end position="587"/>
    </location>
</feature>
<dbReference type="PANTHER" id="PTHR12558">
    <property type="entry name" value="CELL DIVISION CYCLE 16,23,27"/>
    <property type="match status" value="1"/>
</dbReference>
<dbReference type="PROSITE" id="PS50005">
    <property type="entry name" value="TPR"/>
    <property type="match status" value="2"/>
</dbReference>
<dbReference type="EMBL" id="BMIK01000002">
    <property type="protein sequence ID" value="GGC20491.1"/>
    <property type="molecule type" value="Genomic_DNA"/>
</dbReference>
<dbReference type="Pfam" id="PF13432">
    <property type="entry name" value="TPR_16"/>
    <property type="match status" value="3"/>
</dbReference>
<evidence type="ECO:0000313" key="4">
    <source>
        <dbReference type="Proteomes" id="UP000597338"/>
    </source>
</evidence>
<keyword evidence="4" id="KW-1185">Reference proteome</keyword>
<dbReference type="SUPFAM" id="SSF48452">
    <property type="entry name" value="TPR-like"/>
    <property type="match status" value="6"/>
</dbReference>
<keyword evidence="1" id="KW-0802">TPR repeat</keyword>
<comment type="caution">
    <text evidence="3">The sequence shown here is derived from an EMBL/GenBank/DDBJ whole genome shotgun (WGS) entry which is preliminary data.</text>
</comment>
<reference evidence="4" key="1">
    <citation type="journal article" date="2019" name="Int. J. Syst. Evol. Microbiol.">
        <title>The Global Catalogue of Microorganisms (GCM) 10K type strain sequencing project: providing services to taxonomists for standard genome sequencing and annotation.</title>
        <authorList>
            <consortium name="The Broad Institute Genomics Platform"/>
            <consortium name="The Broad Institute Genome Sequencing Center for Infectious Disease"/>
            <person name="Wu L."/>
            <person name="Ma J."/>
        </authorList>
    </citation>
    <scope>NUCLEOTIDE SEQUENCE [LARGE SCALE GENOMIC DNA]</scope>
    <source>
        <strain evidence="4">CGMCC 1.15342</strain>
    </source>
</reference>
<dbReference type="RefSeq" id="WP_188748213.1">
    <property type="nucleotide sequence ID" value="NZ_BMIK01000002.1"/>
</dbReference>
<dbReference type="SMART" id="SM00028">
    <property type="entry name" value="TPR"/>
    <property type="match status" value="10"/>
</dbReference>
<feature type="repeat" description="TPR" evidence="1">
    <location>
        <begin position="626"/>
        <end position="659"/>
    </location>
</feature>
<dbReference type="Proteomes" id="UP000597338">
    <property type="component" value="Unassembled WGS sequence"/>
</dbReference>
<evidence type="ECO:0000313" key="3">
    <source>
        <dbReference type="EMBL" id="GGC20491.1"/>
    </source>
</evidence>
<dbReference type="Pfam" id="PF13174">
    <property type="entry name" value="TPR_6"/>
    <property type="match status" value="4"/>
</dbReference>
<name>A0ABQ1L843_9SPHI</name>
<dbReference type="Pfam" id="PF13181">
    <property type="entry name" value="TPR_8"/>
    <property type="match status" value="2"/>
</dbReference>
<dbReference type="Gene3D" id="1.25.40.10">
    <property type="entry name" value="Tetratricopeptide repeat domain"/>
    <property type="match status" value="8"/>
</dbReference>
<evidence type="ECO:0000256" key="2">
    <source>
        <dbReference type="SAM" id="SignalP"/>
    </source>
</evidence>
<proteinExistence type="predicted"/>
<sequence>MFNRIYQLGITVGLMVSTAMAQQSAWQEVNQAYKTGMELYEKGKYAAAAKYFDKVEDIRIKSTLQQDEHEELSLLKENARFYQAICALELEESDAENQFLRYIKDYPASANSKAAYFQVGRSYFAKKDYEHALEWFNKLDSRNLAGRESREFRYKQGYSFFMTDDYASAKPLFEQLKDEGGIYQEASIYYYAYLCYLDREFKTALTEFEKLKGSKTYEATYPYYITALYYLDNRYDDVLAYALPILENTKQAHETDMFRIVAATYFAKNDFKKAQEYYDKFQAADQGKTQNNQDSYQIGYIAYKNGDYETAIAELQKLEEPDAYYQSAMIALGDAFLKTGDKQSARNAFFKASKLDFDPAMKEEGLFNYAKLSSELEFHQVALEAAKEYLDTYPNNKRMEEAQTLYAETLLGTSNYRAAVDILEKLKDRGPEADAAYQKVTYYRGLEFYNERAFENAISLFMRSEKFPIDPRLTALATYWKAEAMYEVRKYGEAVQNFSRFLRMPGARNTDVYSYANYALAYAAFRNNSFNTSANYFERFLSTGGDSIEPNVRNDAIARLGDSYFSMRNYGRAMQYYDRLINSKASSQDYALFQRGIIQGLQGNNDAKLATLRSVIEQFPNSNYADDVAFEIPYTYFTTGDYDTAIEGLQQMIEKYPRSSYAPRALMTIGLVQYNKDDTEAAMATFRRVVEEHATTDEARQALRSIENIYLDRGDASGYINYATSTNIGDLSTAEQDNLAFQAAQTLFARGEYQAAVEAINAYFDKFPKPIQEKHARYIRGVSLYKTGHPKEALHDLNIILNDWTSPYTENSLLTAAELYLGLKQYNEAIVHLKKLELTSEYKANYGYAVNNLMVCYYEIGDMEQVQKYAKLIKEYDRSSEEDIAKAHLYTARALLRNGDVQPAMKELNLAALKSQTVVAAEARYRVGQLQYEAKEYDKAIESAFEVINNMASHDYWVAKSFILLADAYAGKGDDFQAKSTLESVIENYEGDDDIIPSAKERLQKLNKE</sequence>
<dbReference type="InterPro" id="IPR011990">
    <property type="entry name" value="TPR-like_helical_dom_sf"/>
</dbReference>
<evidence type="ECO:0000256" key="1">
    <source>
        <dbReference type="PROSITE-ProRule" id="PRU00339"/>
    </source>
</evidence>
<accession>A0ABQ1L843</accession>